<evidence type="ECO:0000313" key="2">
    <source>
        <dbReference type="Proteomes" id="UP000194236"/>
    </source>
</evidence>
<name>A0A1Y3B961_EURMA</name>
<proteinExistence type="predicted"/>
<dbReference type="AlphaFoldDB" id="A0A1Y3B961"/>
<organism evidence="1 2">
    <name type="scientific">Euroglyphus maynei</name>
    <name type="common">Mayne's house dust mite</name>
    <dbReference type="NCBI Taxonomy" id="6958"/>
    <lineage>
        <taxon>Eukaryota</taxon>
        <taxon>Metazoa</taxon>
        <taxon>Ecdysozoa</taxon>
        <taxon>Arthropoda</taxon>
        <taxon>Chelicerata</taxon>
        <taxon>Arachnida</taxon>
        <taxon>Acari</taxon>
        <taxon>Acariformes</taxon>
        <taxon>Sarcoptiformes</taxon>
        <taxon>Astigmata</taxon>
        <taxon>Psoroptidia</taxon>
        <taxon>Analgoidea</taxon>
        <taxon>Pyroglyphidae</taxon>
        <taxon>Pyroglyphinae</taxon>
        <taxon>Euroglyphus</taxon>
    </lineage>
</organism>
<keyword evidence="2" id="KW-1185">Reference proteome</keyword>
<dbReference type="EMBL" id="MUJZ01036075">
    <property type="protein sequence ID" value="OTF76727.1"/>
    <property type="molecule type" value="Genomic_DNA"/>
</dbReference>
<comment type="caution">
    <text evidence="1">The sequence shown here is derived from an EMBL/GenBank/DDBJ whole genome shotgun (WGS) entry which is preliminary data.</text>
</comment>
<protein>
    <submittedName>
        <fullName evidence="1">Uncharacterized protein</fullName>
    </submittedName>
</protein>
<dbReference type="Proteomes" id="UP000194236">
    <property type="component" value="Unassembled WGS sequence"/>
</dbReference>
<sequence>MHLVGLRRMLNHQKFVNHHIYRYRLNVPVSFS</sequence>
<accession>A0A1Y3B961</accession>
<reference evidence="1 2" key="1">
    <citation type="submission" date="2017-03" db="EMBL/GenBank/DDBJ databases">
        <title>Genome Survey of Euroglyphus maynei.</title>
        <authorList>
            <person name="Arlian L.G."/>
            <person name="Morgan M.S."/>
            <person name="Rider S.D."/>
        </authorList>
    </citation>
    <scope>NUCLEOTIDE SEQUENCE [LARGE SCALE GENOMIC DNA]</scope>
    <source>
        <strain evidence="1">Arlian Lab</strain>
        <tissue evidence="1">Whole body</tissue>
    </source>
</reference>
<evidence type="ECO:0000313" key="1">
    <source>
        <dbReference type="EMBL" id="OTF76727.1"/>
    </source>
</evidence>
<gene>
    <name evidence="1" type="ORF">BLA29_015457</name>
</gene>
<feature type="non-terminal residue" evidence="1">
    <location>
        <position position="32"/>
    </location>
</feature>